<name>A0A5B9PBU7_9BACT</name>
<dbReference type="AlphaFoldDB" id="A0A5B9PBU7"/>
<reference evidence="1 2" key="1">
    <citation type="submission" date="2019-08" db="EMBL/GenBank/DDBJ databases">
        <title>Deep-cultivation of Planctomycetes and their phenomic and genomic characterization uncovers novel biology.</title>
        <authorList>
            <person name="Wiegand S."/>
            <person name="Jogler M."/>
            <person name="Boedeker C."/>
            <person name="Pinto D."/>
            <person name="Vollmers J."/>
            <person name="Rivas-Marin E."/>
            <person name="Kohn T."/>
            <person name="Peeters S.H."/>
            <person name="Heuer A."/>
            <person name="Rast P."/>
            <person name="Oberbeckmann S."/>
            <person name="Bunk B."/>
            <person name="Jeske O."/>
            <person name="Meyerdierks A."/>
            <person name="Storesund J.E."/>
            <person name="Kallscheuer N."/>
            <person name="Luecker S."/>
            <person name="Lage O.M."/>
            <person name="Pohl T."/>
            <person name="Merkel B.J."/>
            <person name="Hornburger P."/>
            <person name="Mueller R.-W."/>
            <person name="Bruemmer F."/>
            <person name="Labrenz M."/>
            <person name="Spormann A.M."/>
            <person name="Op den Camp H."/>
            <person name="Overmann J."/>
            <person name="Amann R."/>
            <person name="Jetten M.S.M."/>
            <person name="Mascher T."/>
            <person name="Medema M.H."/>
            <person name="Devos D.P."/>
            <person name="Kaster A.-K."/>
            <person name="Ovreas L."/>
            <person name="Rohde M."/>
            <person name="Galperin M.Y."/>
            <person name="Jogler C."/>
        </authorList>
    </citation>
    <scope>NUCLEOTIDE SEQUENCE [LARGE SCALE GENOMIC DNA]</scope>
    <source>
        <strain evidence="1 2">FC18</strain>
    </source>
</reference>
<organism evidence="1 2">
    <name type="scientific">Mariniblastus fucicola</name>
    <dbReference type="NCBI Taxonomy" id="980251"/>
    <lineage>
        <taxon>Bacteria</taxon>
        <taxon>Pseudomonadati</taxon>
        <taxon>Planctomycetota</taxon>
        <taxon>Planctomycetia</taxon>
        <taxon>Pirellulales</taxon>
        <taxon>Pirellulaceae</taxon>
        <taxon>Mariniblastus</taxon>
    </lineage>
</organism>
<evidence type="ECO:0000313" key="1">
    <source>
        <dbReference type="EMBL" id="QEG21966.1"/>
    </source>
</evidence>
<accession>A0A5B9PBU7</accession>
<sequence>MPSRLACRRMVVPPIVSGSSFTNSNLFDASVNAGVIRLKLLMTDLQKRIQSVDWDSFSHPCYPSSHLEQVPGLLLSLFDSTESVAQAAINKLSHMIAHQGNAGSISVPALPFLIERIEQGSPSPVLEELMVVVYSFSHYLSPIDTSQWNDSDWALARRSFNYPDDYNWTCDIRKILIQKLERFRELVQHPNEEIADYAKMTLENLAPYCNT</sequence>
<proteinExistence type="predicted"/>
<dbReference type="EMBL" id="CP042912">
    <property type="protein sequence ID" value="QEG21966.1"/>
    <property type="molecule type" value="Genomic_DNA"/>
</dbReference>
<keyword evidence="2" id="KW-1185">Reference proteome</keyword>
<gene>
    <name evidence="1" type="ORF">MFFC18_18270</name>
</gene>
<protein>
    <submittedName>
        <fullName evidence="1">Uncharacterized protein</fullName>
    </submittedName>
</protein>
<dbReference type="KEGG" id="mff:MFFC18_18270"/>
<dbReference type="SUPFAM" id="SSF48371">
    <property type="entry name" value="ARM repeat"/>
    <property type="match status" value="1"/>
</dbReference>
<dbReference type="InterPro" id="IPR016024">
    <property type="entry name" value="ARM-type_fold"/>
</dbReference>
<evidence type="ECO:0000313" key="2">
    <source>
        <dbReference type="Proteomes" id="UP000322214"/>
    </source>
</evidence>
<dbReference type="Proteomes" id="UP000322214">
    <property type="component" value="Chromosome"/>
</dbReference>